<dbReference type="InterPro" id="IPR021771">
    <property type="entry name" value="Triacylglycerol_lipase_N"/>
</dbReference>
<dbReference type="AlphaFoldDB" id="A0A139ADH6"/>
<accession>A0A139ADH6</accession>
<keyword evidence="3" id="KW-1185">Reference proteome</keyword>
<dbReference type="Proteomes" id="UP000070544">
    <property type="component" value="Unassembled WGS sequence"/>
</dbReference>
<reference evidence="2 3" key="1">
    <citation type="journal article" date="2015" name="Genome Biol. Evol.">
        <title>Phylogenomic analyses indicate that early fungi evolved digesting cell walls of algal ancestors of land plants.</title>
        <authorList>
            <person name="Chang Y."/>
            <person name="Wang S."/>
            <person name="Sekimoto S."/>
            <person name="Aerts A.L."/>
            <person name="Choi C."/>
            <person name="Clum A."/>
            <person name="LaButti K.M."/>
            <person name="Lindquist E.A."/>
            <person name="Yee Ngan C."/>
            <person name="Ohm R.A."/>
            <person name="Salamov A.A."/>
            <person name="Grigoriev I.V."/>
            <person name="Spatafora J.W."/>
            <person name="Berbee M.L."/>
        </authorList>
    </citation>
    <scope>NUCLEOTIDE SEQUENCE [LARGE SCALE GENOMIC DNA]</scope>
    <source>
        <strain evidence="2 3">JEL478</strain>
    </source>
</reference>
<dbReference type="STRING" id="1344416.A0A139ADH6"/>
<dbReference type="GO" id="GO:0004806">
    <property type="term" value="F:triacylglycerol lipase activity"/>
    <property type="evidence" value="ECO:0007669"/>
    <property type="project" value="InterPro"/>
</dbReference>
<evidence type="ECO:0000313" key="3">
    <source>
        <dbReference type="Proteomes" id="UP000070544"/>
    </source>
</evidence>
<evidence type="ECO:0000313" key="2">
    <source>
        <dbReference type="EMBL" id="KXS14851.1"/>
    </source>
</evidence>
<proteinExistence type="predicted"/>
<dbReference type="Pfam" id="PF11815">
    <property type="entry name" value="DUF3336"/>
    <property type="match status" value="1"/>
</dbReference>
<dbReference type="OrthoDB" id="15478at2759"/>
<dbReference type="GO" id="GO:0006629">
    <property type="term" value="P:lipid metabolic process"/>
    <property type="evidence" value="ECO:0007669"/>
    <property type="project" value="InterPro"/>
</dbReference>
<sequence length="170" mass="19539">MDVLLHTGVKPNVGGIESPILYSKAYWETINLVEEYVREVVLSLQHISESHDIQLDDKRAFFKKAAREYGRSALFGYYHLGVLKALLDATWTRHCPITQSHLPTPQASEVTVAKEALTWKAPPKLKPTLAILKRLYTFQLPRIKDFFASSFGVHRYFCWIAYCRHGLCED</sequence>
<evidence type="ECO:0000259" key="1">
    <source>
        <dbReference type="Pfam" id="PF11815"/>
    </source>
</evidence>
<gene>
    <name evidence="2" type="ORF">M427DRAFT_155736</name>
</gene>
<name>A0A139ADH6_GONPJ</name>
<protein>
    <recommendedName>
        <fullName evidence="1">Triacylglycerol lipase N-terminal domain-containing protein</fullName>
    </recommendedName>
</protein>
<organism evidence="2 3">
    <name type="scientific">Gonapodya prolifera (strain JEL478)</name>
    <name type="common">Monoblepharis prolifera</name>
    <dbReference type="NCBI Taxonomy" id="1344416"/>
    <lineage>
        <taxon>Eukaryota</taxon>
        <taxon>Fungi</taxon>
        <taxon>Fungi incertae sedis</taxon>
        <taxon>Chytridiomycota</taxon>
        <taxon>Chytridiomycota incertae sedis</taxon>
        <taxon>Monoblepharidomycetes</taxon>
        <taxon>Monoblepharidales</taxon>
        <taxon>Gonapodyaceae</taxon>
        <taxon>Gonapodya</taxon>
    </lineage>
</organism>
<feature type="domain" description="Triacylglycerol lipase N-terminal" evidence="1">
    <location>
        <begin position="4"/>
        <end position="65"/>
    </location>
</feature>
<dbReference type="EMBL" id="KQ965766">
    <property type="protein sequence ID" value="KXS14851.1"/>
    <property type="molecule type" value="Genomic_DNA"/>
</dbReference>